<dbReference type="AlphaFoldDB" id="X1RPJ8"/>
<name>X1RPJ8_9ZZZZ</name>
<protein>
    <submittedName>
        <fullName evidence="1">Uncharacterized protein</fullName>
    </submittedName>
</protein>
<accession>X1RPJ8</accession>
<sequence>MTVWPSQIEKTHILEVKEQTSIGKRGFKFTKIEDLGLVTKVKDKIKFLYEQFFGPQPFTYSNRPDHKFIGVGKPIAYDRGDIDI</sequence>
<reference evidence="1" key="1">
    <citation type="journal article" date="2014" name="Front. Microbiol.">
        <title>High frequency of phylogenetically diverse reductive dehalogenase-homologous genes in deep subseafloor sedimentary metagenomes.</title>
        <authorList>
            <person name="Kawai M."/>
            <person name="Futagami T."/>
            <person name="Toyoda A."/>
            <person name="Takaki Y."/>
            <person name="Nishi S."/>
            <person name="Hori S."/>
            <person name="Arai W."/>
            <person name="Tsubouchi T."/>
            <person name="Morono Y."/>
            <person name="Uchiyama I."/>
            <person name="Ito T."/>
            <person name="Fujiyama A."/>
            <person name="Inagaki F."/>
            <person name="Takami H."/>
        </authorList>
    </citation>
    <scope>NUCLEOTIDE SEQUENCE</scope>
    <source>
        <strain evidence="1">Expedition CK06-06</strain>
    </source>
</reference>
<organism evidence="1">
    <name type="scientific">marine sediment metagenome</name>
    <dbReference type="NCBI Taxonomy" id="412755"/>
    <lineage>
        <taxon>unclassified sequences</taxon>
        <taxon>metagenomes</taxon>
        <taxon>ecological metagenomes</taxon>
    </lineage>
</organism>
<dbReference type="EMBL" id="BARW01003249">
    <property type="protein sequence ID" value="GAI65090.1"/>
    <property type="molecule type" value="Genomic_DNA"/>
</dbReference>
<gene>
    <name evidence="1" type="ORF">S12H4_08420</name>
</gene>
<comment type="caution">
    <text evidence="1">The sequence shown here is derived from an EMBL/GenBank/DDBJ whole genome shotgun (WGS) entry which is preliminary data.</text>
</comment>
<proteinExistence type="predicted"/>
<evidence type="ECO:0000313" key="1">
    <source>
        <dbReference type="EMBL" id="GAI65090.1"/>
    </source>
</evidence>